<comment type="subcellular location">
    <subcellularLocation>
        <location evidence="2">Cell membrane</location>
        <topology evidence="2">Multi-pass membrane protein</topology>
    </subcellularLocation>
</comment>
<evidence type="ECO:0000256" key="11">
    <source>
        <dbReference type="ARBA" id="ARBA00023136"/>
    </source>
</evidence>
<feature type="transmembrane region" description="Helical" evidence="13">
    <location>
        <begin position="148"/>
        <end position="168"/>
    </location>
</feature>
<dbReference type="PANTHER" id="PTHR30529">
    <property type="entry name" value="CYTOCHROME B561"/>
    <property type="match status" value="1"/>
</dbReference>
<dbReference type="InterPro" id="IPR016174">
    <property type="entry name" value="Di-haem_cyt_TM"/>
</dbReference>
<evidence type="ECO:0000256" key="5">
    <source>
        <dbReference type="ARBA" id="ARBA00022617"/>
    </source>
</evidence>
<comment type="cofactor">
    <cofactor evidence="1">
        <name>heme b</name>
        <dbReference type="ChEBI" id="CHEBI:60344"/>
    </cofactor>
</comment>
<keyword evidence="11 13" id="KW-0472">Membrane</keyword>
<evidence type="ECO:0000256" key="3">
    <source>
        <dbReference type="ARBA" id="ARBA00022448"/>
    </source>
</evidence>
<dbReference type="EMBL" id="JBHSWE010000001">
    <property type="protein sequence ID" value="MFC6673703.1"/>
    <property type="molecule type" value="Genomic_DNA"/>
</dbReference>
<evidence type="ECO:0000259" key="14">
    <source>
        <dbReference type="Pfam" id="PF01292"/>
    </source>
</evidence>
<evidence type="ECO:0000256" key="9">
    <source>
        <dbReference type="ARBA" id="ARBA00022989"/>
    </source>
</evidence>
<gene>
    <name evidence="15" type="ORF">ACFQDL_29160</name>
</gene>
<dbReference type="RefSeq" id="WP_379912306.1">
    <property type="nucleotide sequence ID" value="NZ_JBHSWE010000001.1"/>
</dbReference>
<comment type="similarity">
    <text evidence="12">Belongs to the cytochrome b561 family.</text>
</comment>
<dbReference type="SUPFAM" id="SSF81342">
    <property type="entry name" value="Transmembrane di-heme cytochromes"/>
    <property type="match status" value="1"/>
</dbReference>
<name>A0ABW2A8A7_9GAMM</name>
<evidence type="ECO:0000256" key="10">
    <source>
        <dbReference type="ARBA" id="ARBA00023004"/>
    </source>
</evidence>
<dbReference type="Proteomes" id="UP001596422">
    <property type="component" value="Unassembled WGS sequence"/>
</dbReference>
<evidence type="ECO:0000256" key="2">
    <source>
        <dbReference type="ARBA" id="ARBA00004651"/>
    </source>
</evidence>
<keyword evidence="4" id="KW-1003">Cell membrane</keyword>
<keyword evidence="9 13" id="KW-1133">Transmembrane helix</keyword>
<feature type="transmembrane region" description="Helical" evidence="13">
    <location>
        <begin position="21"/>
        <end position="40"/>
    </location>
</feature>
<feature type="domain" description="Cytochrome b561 bacterial/Ni-hydrogenase" evidence="14">
    <location>
        <begin position="14"/>
        <end position="184"/>
    </location>
</feature>
<organism evidence="15 16">
    <name type="scientific">Marinobacterium aestuariivivens</name>
    <dbReference type="NCBI Taxonomy" id="1698799"/>
    <lineage>
        <taxon>Bacteria</taxon>
        <taxon>Pseudomonadati</taxon>
        <taxon>Pseudomonadota</taxon>
        <taxon>Gammaproteobacteria</taxon>
        <taxon>Oceanospirillales</taxon>
        <taxon>Oceanospirillaceae</taxon>
        <taxon>Marinobacterium</taxon>
    </lineage>
</organism>
<dbReference type="PANTHER" id="PTHR30529:SF1">
    <property type="entry name" value="CYTOCHROME B561 HOMOLOG 2"/>
    <property type="match status" value="1"/>
</dbReference>
<comment type="caution">
    <text evidence="15">The sequence shown here is derived from an EMBL/GenBank/DDBJ whole genome shotgun (WGS) entry which is preliminary data.</text>
</comment>
<evidence type="ECO:0000313" key="15">
    <source>
        <dbReference type="EMBL" id="MFC6673703.1"/>
    </source>
</evidence>
<keyword evidence="5" id="KW-0349">Heme</keyword>
<sequence length="190" mass="21128">MAITTRLRNDAQSYGWMMIGIHWLMAIAIIGLYALGLYIVDLTYYDPEYKTMPNLHRSIGILVLIALALRLAWKIGDRTPRPLASHGPLVRLATGAAHGLLYLLMLVTLVAGYLISTADGRPIEVFDWFQVPASPLQYDGQEDIAGWVHYWSATALIALAGLHALAALKHHFLDKDATLKRMFGITKETT</sequence>
<keyword evidence="6 13" id="KW-0812">Transmembrane</keyword>
<evidence type="ECO:0000256" key="4">
    <source>
        <dbReference type="ARBA" id="ARBA00022475"/>
    </source>
</evidence>
<accession>A0ABW2A8A7</accession>
<evidence type="ECO:0000256" key="6">
    <source>
        <dbReference type="ARBA" id="ARBA00022692"/>
    </source>
</evidence>
<evidence type="ECO:0000256" key="8">
    <source>
        <dbReference type="ARBA" id="ARBA00022982"/>
    </source>
</evidence>
<evidence type="ECO:0000313" key="16">
    <source>
        <dbReference type="Proteomes" id="UP001596422"/>
    </source>
</evidence>
<evidence type="ECO:0000256" key="7">
    <source>
        <dbReference type="ARBA" id="ARBA00022723"/>
    </source>
</evidence>
<reference evidence="16" key="1">
    <citation type="journal article" date="2019" name="Int. J. Syst. Evol. Microbiol.">
        <title>The Global Catalogue of Microorganisms (GCM) 10K type strain sequencing project: providing services to taxonomists for standard genome sequencing and annotation.</title>
        <authorList>
            <consortium name="The Broad Institute Genomics Platform"/>
            <consortium name="The Broad Institute Genome Sequencing Center for Infectious Disease"/>
            <person name="Wu L."/>
            <person name="Ma J."/>
        </authorList>
    </citation>
    <scope>NUCLEOTIDE SEQUENCE [LARGE SCALE GENOMIC DNA]</scope>
    <source>
        <strain evidence="16">NBRC 111756</strain>
    </source>
</reference>
<protein>
    <submittedName>
        <fullName evidence="15">Cytochrome b</fullName>
    </submittedName>
</protein>
<feature type="transmembrane region" description="Helical" evidence="13">
    <location>
        <begin position="94"/>
        <end position="115"/>
    </location>
</feature>
<dbReference type="InterPro" id="IPR052168">
    <property type="entry name" value="Cytochrome_b561_oxidase"/>
</dbReference>
<keyword evidence="10" id="KW-0408">Iron</keyword>
<dbReference type="Pfam" id="PF01292">
    <property type="entry name" value="Ni_hydr_CYTB"/>
    <property type="match status" value="1"/>
</dbReference>
<evidence type="ECO:0000256" key="1">
    <source>
        <dbReference type="ARBA" id="ARBA00001970"/>
    </source>
</evidence>
<dbReference type="Gene3D" id="1.20.950.20">
    <property type="entry name" value="Transmembrane di-heme cytochromes, Chain C"/>
    <property type="match status" value="1"/>
</dbReference>
<evidence type="ECO:0000256" key="13">
    <source>
        <dbReference type="SAM" id="Phobius"/>
    </source>
</evidence>
<evidence type="ECO:0000256" key="12">
    <source>
        <dbReference type="ARBA" id="ARBA00037975"/>
    </source>
</evidence>
<keyword evidence="16" id="KW-1185">Reference proteome</keyword>
<dbReference type="InterPro" id="IPR011577">
    <property type="entry name" value="Cyt_b561_bac/Ni-Hgenase"/>
</dbReference>
<keyword evidence="8" id="KW-0249">Electron transport</keyword>
<feature type="transmembrane region" description="Helical" evidence="13">
    <location>
        <begin position="55"/>
        <end position="73"/>
    </location>
</feature>
<keyword evidence="3" id="KW-0813">Transport</keyword>
<keyword evidence="7" id="KW-0479">Metal-binding</keyword>
<proteinExistence type="inferred from homology"/>